<dbReference type="OrthoDB" id="10071882at2759"/>
<dbReference type="GO" id="GO:0005201">
    <property type="term" value="F:extracellular matrix structural constituent"/>
    <property type="evidence" value="ECO:0007669"/>
    <property type="project" value="InterPro"/>
</dbReference>
<comment type="subcellular location">
    <subcellularLocation>
        <location evidence="1">Secreted</location>
        <location evidence="1">Extracellular space</location>
        <location evidence="1">Extracellular matrix</location>
        <location evidence="1">Basement membrane</location>
    </subcellularLocation>
</comment>
<keyword evidence="6" id="KW-0176">Collagen</keyword>
<dbReference type="InterPro" id="IPR016187">
    <property type="entry name" value="CTDL_fold"/>
</dbReference>
<dbReference type="AlphaFoldDB" id="A0A9J7M6J1"/>
<sequence length="213" mass="22317">MTVVLITIHSQTDSLPACLDHQTTLFQGFSLVQLGGNGVSGNQDLGSLGSCLIRFSTSPVMSCTARNVCENSTVKVSTSWLSSGIHPPAVGEDQSDDARARAVGRCVVCQTHVAVEQQAIHSQSGIIPDCSPGWTSLWTGYSFVMHSINGGAGGTFISSPGSCLPVYREKPVVTCNSSLGCEEPDGQSSLWLQASDSGGSAISRCRVCQYNGN</sequence>
<evidence type="ECO:0000256" key="6">
    <source>
        <dbReference type="ARBA" id="ARBA00023119"/>
    </source>
</evidence>
<evidence type="ECO:0000256" key="1">
    <source>
        <dbReference type="ARBA" id="ARBA00004302"/>
    </source>
</evidence>
<dbReference type="SUPFAM" id="SSF56436">
    <property type="entry name" value="C-type lectin-like"/>
    <property type="match status" value="2"/>
</dbReference>
<organism evidence="9 10">
    <name type="scientific">Branchiostoma floridae</name>
    <name type="common">Florida lancelet</name>
    <name type="synonym">Amphioxus</name>
    <dbReference type="NCBI Taxonomy" id="7739"/>
    <lineage>
        <taxon>Eukaryota</taxon>
        <taxon>Metazoa</taxon>
        <taxon>Chordata</taxon>
        <taxon>Cephalochordata</taxon>
        <taxon>Leptocardii</taxon>
        <taxon>Amphioxiformes</taxon>
        <taxon>Branchiostomatidae</taxon>
        <taxon>Branchiostoma</taxon>
    </lineage>
</organism>
<reference evidence="10" key="2">
    <citation type="submission" date="2025-08" db="UniProtKB">
        <authorList>
            <consortium name="RefSeq"/>
        </authorList>
    </citation>
    <scope>IDENTIFICATION</scope>
    <source>
        <strain evidence="10">S238N-H82</strain>
        <tissue evidence="10">Testes</tissue>
    </source>
</reference>
<dbReference type="InterPro" id="IPR036954">
    <property type="entry name" value="Collagen_IV_NC_sf"/>
</dbReference>
<dbReference type="Gene3D" id="2.170.240.10">
    <property type="entry name" value="Collagen IV, non-collagenous"/>
    <property type="match status" value="1"/>
</dbReference>
<proteinExistence type="predicted"/>
<dbReference type="OMA" id="SWGVRKN"/>
<dbReference type="KEGG" id="bfo:118429384"/>
<keyword evidence="9" id="KW-1185">Reference proteome</keyword>
<dbReference type="GeneID" id="118429384"/>
<dbReference type="InterPro" id="IPR001442">
    <property type="entry name" value="Collagen_IV_NC"/>
</dbReference>
<dbReference type="Pfam" id="PF01413">
    <property type="entry name" value="C4"/>
    <property type="match status" value="2"/>
</dbReference>
<evidence type="ECO:0000256" key="7">
    <source>
        <dbReference type="ARBA" id="ARBA00023157"/>
    </source>
</evidence>
<keyword evidence="2" id="KW-0964">Secreted</keyword>
<keyword evidence="4" id="KW-0677">Repeat</keyword>
<evidence type="ECO:0000256" key="2">
    <source>
        <dbReference type="ARBA" id="ARBA00022525"/>
    </source>
</evidence>
<evidence type="ECO:0000256" key="4">
    <source>
        <dbReference type="ARBA" id="ARBA00022737"/>
    </source>
</evidence>
<keyword evidence="7" id="KW-1015">Disulfide bond</keyword>
<feature type="domain" description="Collagen IV NC1" evidence="8">
    <location>
        <begin position="3"/>
        <end position="164"/>
    </location>
</feature>
<accession>A0A9J7M6J1</accession>
<reference evidence="9" key="1">
    <citation type="journal article" date="2020" name="Nat. Ecol. Evol.">
        <title>Deeply conserved synteny resolves early events in vertebrate evolution.</title>
        <authorList>
            <person name="Simakov O."/>
            <person name="Marletaz F."/>
            <person name="Yue J.X."/>
            <person name="O'Connell B."/>
            <person name="Jenkins J."/>
            <person name="Brandt A."/>
            <person name="Calef R."/>
            <person name="Tung C.H."/>
            <person name="Huang T.K."/>
            <person name="Schmutz J."/>
            <person name="Satoh N."/>
            <person name="Yu J.K."/>
            <person name="Putnam N.H."/>
            <person name="Green R.E."/>
            <person name="Rokhsar D.S."/>
        </authorList>
    </citation>
    <scope>NUCLEOTIDE SEQUENCE [LARGE SCALE GENOMIC DNA]</scope>
    <source>
        <strain evidence="9">S238N-H82</strain>
    </source>
</reference>
<dbReference type="GO" id="GO:0005604">
    <property type="term" value="C:basement membrane"/>
    <property type="evidence" value="ECO:0007669"/>
    <property type="project" value="UniProtKB-SubCell"/>
</dbReference>
<dbReference type="RefSeq" id="XP_035695756.1">
    <property type="nucleotide sequence ID" value="XM_035839863.1"/>
</dbReference>
<keyword evidence="3" id="KW-0272">Extracellular matrix</keyword>
<evidence type="ECO:0000256" key="3">
    <source>
        <dbReference type="ARBA" id="ARBA00022530"/>
    </source>
</evidence>
<dbReference type="SMART" id="SM00111">
    <property type="entry name" value="C4"/>
    <property type="match status" value="2"/>
</dbReference>
<evidence type="ECO:0000259" key="8">
    <source>
        <dbReference type="PROSITE" id="PS51403"/>
    </source>
</evidence>
<gene>
    <name evidence="10" type="primary">LOC118429384</name>
</gene>
<evidence type="ECO:0000313" key="9">
    <source>
        <dbReference type="Proteomes" id="UP000001554"/>
    </source>
</evidence>
<dbReference type="Proteomes" id="UP000001554">
    <property type="component" value="Chromosome 13"/>
</dbReference>
<evidence type="ECO:0000256" key="5">
    <source>
        <dbReference type="ARBA" id="ARBA00022869"/>
    </source>
</evidence>
<evidence type="ECO:0000313" key="10">
    <source>
        <dbReference type="RefSeq" id="XP_035695756.1"/>
    </source>
</evidence>
<keyword evidence="5" id="KW-0084">Basement membrane</keyword>
<dbReference type="PROSITE" id="PS51403">
    <property type="entry name" value="NC1_IV"/>
    <property type="match status" value="1"/>
</dbReference>
<dbReference type="GO" id="GO:0005581">
    <property type="term" value="C:collagen trimer"/>
    <property type="evidence" value="ECO:0007669"/>
    <property type="project" value="UniProtKB-KW"/>
</dbReference>
<name>A0A9J7M6J1_BRAFL</name>
<protein>
    <submittedName>
        <fullName evidence="10">Collagen alpha-1(IV) chain-like</fullName>
    </submittedName>
</protein>